<dbReference type="Pfam" id="PF13432">
    <property type="entry name" value="TPR_16"/>
    <property type="match status" value="1"/>
</dbReference>
<feature type="chain" id="PRO_5013163817" evidence="2">
    <location>
        <begin position="30"/>
        <end position="215"/>
    </location>
</feature>
<evidence type="ECO:0000256" key="2">
    <source>
        <dbReference type="SAM" id="SignalP"/>
    </source>
</evidence>
<comment type="caution">
    <text evidence="3">The sequence shown here is derived from an EMBL/GenBank/DDBJ whole genome shotgun (WGS) entry which is preliminary data.</text>
</comment>
<dbReference type="OrthoDB" id="255821at2"/>
<organism evidence="3 4">
    <name type="scientific">Oceanococcus atlanticus</name>
    <dbReference type="NCBI Taxonomy" id="1317117"/>
    <lineage>
        <taxon>Bacteria</taxon>
        <taxon>Pseudomonadati</taxon>
        <taxon>Pseudomonadota</taxon>
        <taxon>Gammaproteobacteria</taxon>
        <taxon>Chromatiales</taxon>
        <taxon>Oceanococcaceae</taxon>
        <taxon>Oceanococcus</taxon>
    </lineage>
</organism>
<dbReference type="PANTHER" id="PTHR44216:SF3">
    <property type="entry name" value="PROTEIN O-MANNOSYL-TRANSFERASE TMTC2"/>
    <property type="match status" value="1"/>
</dbReference>
<dbReference type="SMART" id="SM00028">
    <property type="entry name" value="TPR"/>
    <property type="match status" value="4"/>
</dbReference>
<dbReference type="STRING" id="1317117.ATO7_09207"/>
<keyword evidence="1" id="KW-0802">TPR repeat</keyword>
<dbReference type="GO" id="GO:0035269">
    <property type="term" value="P:protein O-linked glycosylation via mannose"/>
    <property type="evidence" value="ECO:0007669"/>
    <property type="project" value="TreeGrafter"/>
</dbReference>
<keyword evidence="2" id="KW-0732">Signal</keyword>
<feature type="signal peptide" evidence="2">
    <location>
        <begin position="1"/>
        <end position="29"/>
    </location>
</feature>
<feature type="repeat" description="TPR" evidence="1">
    <location>
        <begin position="86"/>
        <end position="119"/>
    </location>
</feature>
<dbReference type="InterPro" id="IPR019734">
    <property type="entry name" value="TPR_rpt"/>
</dbReference>
<dbReference type="RefSeq" id="WP_158523136.1">
    <property type="nucleotide sequence ID" value="NZ_AQQV01000002.1"/>
</dbReference>
<dbReference type="PROSITE" id="PS50005">
    <property type="entry name" value="TPR"/>
    <property type="match status" value="1"/>
</dbReference>
<protein>
    <submittedName>
        <fullName evidence="3">Putative TPR domain-containing protein</fullName>
    </submittedName>
</protein>
<evidence type="ECO:0000256" key="1">
    <source>
        <dbReference type="PROSITE-ProRule" id="PRU00339"/>
    </source>
</evidence>
<dbReference type="AlphaFoldDB" id="A0A1Y1SDY1"/>
<proteinExistence type="predicted"/>
<dbReference type="Proteomes" id="UP000192342">
    <property type="component" value="Unassembled WGS sequence"/>
</dbReference>
<dbReference type="EMBL" id="AQQV01000002">
    <property type="protein sequence ID" value="ORE87207.1"/>
    <property type="molecule type" value="Genomic_DNA"/>
</dbReference>
<accession>A0A1Y1SDY1</accession>
<evidence type="ECO:0000313" key="4">
    <source>
        <dbReference type="Proteomes" id="UP000192342"/>
    </source>
</evidence>
<dbReference type="SUPFAM" id="SSF48452">
    <property type="entry name" value="TPR-like"/>
    <property type="match status" value="1"/>
</dbReference>
<dbReference type="PROSITE" id="PS51257">
    <property type="entry name" value="PROKAR_LIPOPROTEIN"/>
    <property type="match status" value="1"/>
</dbReference>
<sequence length="215" mass="23841">MYRCTDTRRSRAWLATTALVLMLALQACAPGPARRAPSVASTTPSAPINDDARAQYAAALSLIDNGQAEDAKAALHALVAQHPRLSGAWTNLGILQARADDTPAALISFTQACQSNPENLIAWNWRASLLRQQRRYLEAEQAYLAALRIDEADASSHRNLALLYDLNLGRTQDALDHYRRYQQLSDNPLIVQAWIHRLEDQLQSTQTRVAEQSTP</sequence>
<reference evidence="3 4" key="1">
    <citation type="submission" date="2013-04" db="EMBL/GenBank/DDBJ databases">
        <title>Oceanococcus atlanticus 22II-S10r2 Genome Sequencing.</title>
        <authorList>
            <person name="Lai Q."/>
            <person name="Li G."/>
            <person name="Shao Z."/>
        </authorList>
    </citation>
    <scope>NUCLEOTIDE SEQUENCE [LARGE SCALE GENOMIC DNA]</scope>
    <source>
        <strain evidence="3 4">22II-S10r2</strain>
    </source>
</reference>
<dbReference type="Gene3D" id="1.25.40.10">
    <property type="entry name" value="Tetratricopeptide repeat domain"/>
    <property type="match status" value="1"/>
</dbReference>
<keyword evidence="4" id="KW-1185">Reference proteome</keyword>
<gene>
    <name evidence="3" type="ORF">ATO7_09207</name>
</gene>
<dbReference type="PANTHER" id="PTHR44216">
    <property type="entry name" value="PROTEIN O-MANNOSYL-TRANSFERASE TMTC2"/>
    <property type="match status" value="1"/>
</dbReference>
<evidence type="ECO:0000313" key="3">
    <source>
        <dbReference type="EMBL" id="ORE87207.1"/>
    </source>
</evidence>
<dbReference type="Pfam" id="PF13181">
    <property type="entry name" value="TPR_8"/>
    <property type="match status" value="1"/>
</dbReference>
<dbReference type="GO" id="GO:0000030">
    <property type="term" value="F:mannosyltransferase activity"/>
    <property type="evidence" value="ECO:0007669"/>
    <property type="project" value="TreeGrafter"/>
</dbReference>
<name>A0A1Y1SDY1_9GAMM</name>
<dbReference type="InterPro" id="IPR052384">
    <property type="entry name" value="TMTC_O-mannosyltransferase"/>
</dbReference>
<dbReference type="InterPro" id="IPR011990">
    <property type="entry name" value="TPR-like_helical_dom_sf"/>
</dbReference>